<keyword evidence="3" id="KW-1185">Reference proteome</keyword>
<sequence length="108" mass="12596">MSMELHARIRSNLTPDPNYDPIQMIMFTLHRELLDDNNSTTAKKPYMAAIIVKPDIVKNMEGCLKLKNRLLILDYVRSETDLILRFSRYVQHSDPDIVLGYVVDTQSW</sequence>
<accession>A0A1Y3AZ98</accession>
<feature type="non-terminal residue" evidence="2">
    <location>
        <position position="108"/>
    </location>
</feature>
<dbReference type="Gene3D" id="3.30.420.10">
    <property type="entry name" value="Ribonuclease H-like superfamily/Ribonuclease H"/>
    <property type="match status" value="1"/>
</dbReference>
<feature type="domain" description="DNA-directed DNA polymerase family B exonuclease" evidence="1">
    <location>
        <begin position="14"/>
        <end position="104"/>
    </location>
</feature>
<organism evidence="2 3">
    <name type="scientific">Euroglyphus maynei</name>
    <name type="common">Mayne's house dust mite</name>
    <dbReference type="NCBI Taxonomy" id="6958"/>
    <lineage>
        <taxon>Eukaryota</taxon>
        <taxon>Metazoa</taxon>
        <taxon>Ecdysozoa</taxon>
        <taxon>Arthropoda</taxon>
        <taxon>Chelicerata</taxon>
        <taxon>Arachnida</taxon>
        <taxon>Acari</taxon>
        <taxon>Acariformes</taxon>
        <taxon>Sarcoptiformes</taxon>
        <taxon>Astigmata</taxon>
        <taxon>Psoroptidia</taxon>
        <taxon>Analgoidea</taxon>
        <taxon>Pyroglyphidae</taxon>
        <taxon>Pyroglyphinae</taxon>
        <taxon>Euroglyphus</taxon>
    </lineage>
</organism>
<dbReference type="GO" id="GO:0000724">
    <property type="term" value="P:double-strand break repair via homologous recombination"/>
    <property type="evidence" value="ECO:0007669"/>
    <property type="project" value="TreeGrafter"/>
</dbReference>
<dbReference type="InterPro" id="IPR036397">
    <property type="entry name" value="RNaseH_sf"/>
</dbReference>
<dbReference type="Proteomes" id="UP000194236">
    <property type="component" value="Unassembled WGS sequence"/>
</dbReference>
<evidence type="ECO:0000313" key="2">
    <source>
        <dbReference type="EMBL" id="OTF73297.1"/>
    </source>
</evidence>
<dbReference type="GO" id="GO:0003887">
    <property type="term" value="F:DNA-directed DNA polymerase activity"/>
    <property type="evidence" value="ECO:0007669"/>
    <property type="project" value="TreeGrafter"/>
</dbReference>
<dbReference type="InterPro" id="IPR030559">
    <property type="entry name" value="PolZ_Rev3"/>
</dbReference>
<dbReference type="InterPro" id="IPR006133">
    <property type="entry name" value="DNA-dir_DNA_pol_B_exonuc"/>
</dbReference>
<dbReference type="GO" id="GO:0003676">
    <property type="term" value="F:nucleic acid binding"/>
    <property type="evidence" value="ECO:0007669"/>
    <property type="project" value="InterPro"/>
</dbReference>
<proteinExistence type="predicted"/>
<gene>
    <name evidence="2" type="ORF">BLA29_008896</name>
</gene>
<dbReference type="GO" id="GO:0016035">
    <property type="term" value="C:zeta DNA polymerase complex"/>
    <property type="evidence" value="ECO:0007669"/>
    <property type="project" value="InterPro"/>
</dbReference>
<evidence type="ECO:0000313" key="3">
    <source>
        <dbReference type="Proteomes" id="UP000194236"/>
    </source>
</evidence>
<evidence type="ECO:0000259" key="1">
    <source>
        <dbReference type="Pfam" id="PF03104"/>
    </source>
</evidence>
<dbReference type="AlphaFoldDB" id="A0A1Y3AZ98"/>
<dbReference type="SUPFAM" id="SSF53098">
    <property type="entry name" value="Ribonuclease H-like"/>
    <property type="match status" value="1"/>
</dbReference>
<dbReference type="OrthoDB" id="2414538at2759"/>
<dbReference type="Pfam" id="PF03104">
    <property type="entry name" value="DNA_pol_B_exo1"/>
    <property type="match status" value="1"/>
</dbReference>
<dbReference type="InterPro" id="IPR012337">
    <property type="entry name" value="RNaseH-like_sf"/>
</dbReference>
<protein>
    <recommendedName>
        <fullName evidence="1">DNA-directed DNA polymerase family B exonuclease domain-containing protein</fullName>
    </recommendedName>
</protein>
<dbReference type="PANTHER" id="PTHR45812">
    <property type="entry name" value="DNA POLYMERASE ZETA CATALYTIC SUBUNIT"/>
    <property type="match status" value="1"/>
</dbReference>
<dbReference type="PANTHER" id="PTHR45812:SF1">
    <property type="entry name" value="DNA POLYMERASE ZETA CATALYTIC SUBUNIT"/>
    <property type="match status" value="1"/>
</dbReference>
<dbReference type="GO" id="GO:0042276">
    <property type="term" value="P:error-prone translesion synthesis"/>
    <property type="evidence" value="ECO:0007669"/>
    <property type="project" value="TreeGrafter"/>
</dbReference>
<comment type="caution">
    <text evidence="2">The sequence shown here is derived from an EMBL/GenBank/DDBJ whole genome shotgun (WGS) entry which is preliminary data.</text>
</comment>
<name>A0A1Y3AZ98_EURMA</name>
<dbReference type="GO" id="GO:0005634">
    <property type="term" value="C:nucleus"/>
    <property type="evidence" value="ECO:0007669"/>
    <property type="project" value="TreeGrafter"/>
</dbReference>
<dbReference type="EMBL" id="MUJZ01052262">
    <property type="protein sequence ID" value="OTF73297.1"/>
    <property type="molecule type" value="Genomic_DNA"/>
</dbReference>
<reference evidence="2 3" key="1">
    <citation type="submission" date="2017-03" db="EMBL/GenBank/DDBJ databases">
        <title>Genome Survey of Euroglyphus maynei.</title>
        <authorList>
            <person name="Arlian L.G."/>
            <person name="Morgan M.S."/>
            <person name="Rider S.D."/>
        </authorList>
    </citation>
    <scope>NUCLEOTIDE SEQUENCE [LARGE SCALE GENOMIC DNA]</scope>
    <source>
        <strain evidence="2">Arlian Lab</strain>
        <tissue evidence="2">Whole body</tissue>
    </source>
</reference>